<dbReference type="Gene3D" id="2.60.120.260">
    <property type="entry name" value="Galactose-binding domain-like"/>
    <property type="match status" value="3"/>
</dbReference>
<evidence type="ECO:0000256" key="3">
    <source>
        <dbReference type="ARBA" id="ARBA00022801"/>
    </source>
</evidence>
<reference evidence="8" key="1">
    <citation type="journal article" date="2019" name="Int. J. Syst. Evol. Microbiol.">
        <title>The Global Catalogue of Microorganisms (GCM) 10K type strain sequencing project: providing services to taxonomists for standard genome sequencing and annotation.</title>
        <authorList>
            <consortium name="The Broad Institute Genomics Platform"/>
            <consortium name="The Broad Institute Genome Sequencing Center for Infectious Disease"/>
            <person name="Wu L."/>
            <person name="Ma J."/>
        </authorList>
    </citation>
    <scope>NUCLEOTIDE SEQUENCE [LARGE SCALE GENOMIC DNA]</scope>
    <source>
        <strain evidence="8">CGMCC 1.16306</strain>
    </source>
</reference>
<comment type="caution">
    <text evidence="7">The sequence shown here is derived from an EMBL/GenBank/DDBJ whole genome shotgun (WGS) entry which is preliminary data.</text>
</comment>
<evidence type="ECO:0000259" key="6">
    <source>
        <dbReference type="PROSITE" id="PS51829"/>
    </source>
</evidence>
<dbReference type="RefSeq" id="WP_380218591.1">
    <property type="nucleotide sequence ID" value="NZ_JBHTBN010000008.1"/>
</dbReference>
<accession>A0ABW2MYV6</accession>
<keyword evidence="2" id="KW-0677">Repeat</keyword>
<gene>
    <name evidence="7" type="ORF">ACFQO1_12950</name>
</gene>
<dbReference type="SUPFAM" id="SSF49785">
    <property type="entry name" value="Galactose-binding domain-like"/>
    <property type="match status" value="3"/>
</dbReference>
<dbReference type="InterPro" id="IPR013783">
    <property type="entry name" value="Ig-like_fold"/>
</dbReference>
<keyword evidence="4" id="KW-0732">Signal</keyword>
<proteinExistence type="predicted"/>
<evidence type="ECO:0000313" key="7">
    <source>
        <dbReference type="EMBL" id="MFC7358603.1"/>
    </source>
</evidence>
<dbReference type="EMBL" id="JBHTBN010000008">
    <property type="protein sequence ID" value="MFC7358603.1"/>
    <property type="molecule type" value="Genomic_DNA"/>
</dbReference>
<evidence type="ECO:0000313" key="8">
    <source>
        <dbReference type="Proteomes" id="UP001596415"/>
    </source>
</evidence>
<protein>
    <submittedName>
        <fullName evidence="7">Proprotein convertase P-domain-containing protein</fullName>
    </submittedName>
</protein>
<dbReference type="InterPro" id="IPR003410">
    <property type="entry name" value="HYR_dom"/>
</dbReference>
<dbReference type="InterPro" id="IPR008979">
    <property type="entry name" value="Galactose-bd-like_sf"/>
</dbReference>
<keyword evidence="1" id="KW-0645">Protease</keyword>
<dbReference type="PROSITE" id="PS50825">
    <property type="entry name" value="HYR"/>
    <property type="match status" value="1"/>
</dbReference>
<dbReference type="PANTHER" id="PTHR24273">
    <property type="entry name" value="FI04643P-RELATED"/>
    <property type="match status" value="1"/>
</dbReference>
<feature type="signal peptide" evidence="4">
    <location>
        <begin position="1"/>
        <end position="22"/>
    </location>
</feature>
<feature type="domain" description="HYR" evidence="5">
    <location>
        <begin position="445"/>
        <end position="533"/>
    </location>
</feature>
<feature type="chain" id="PRO_5045536061" evidence="4">
    <location>
        <begin position="23"/>
        <end position="981"/>
    </location>
</feature>
<dbReference type="PROSITE" id="PS51257">
    <property type="entry name" value="PROKAR_LIPOPROTEIN"/>
    <property type="match status" value="1"/>
</dbReference>
<evidence type="ECO:0000256" key="4">
    <source>
        <dbReference type="SAM" id="SignalP"/>
    </source>
</evidence>
<keyword evidence="3" id="KW-0378">Hydrolase</keyword>
<keyword evidence="8" id="KW-1185">Reference proteome</keyword>
<name>A0ABW2MYV6_9FLAO</name>
<dbReference type="InterPro" id="IPR002884">
    <property type="entry name" value="P_dom"/>
</dbReference>
<evidence type="ECO:0000259" key="5">
    <source>
        <dbReference type="PROSITE" id="PS50825"/>
    </source>
</evidence>
<organism evidence="7 8">
    <name type="scientific">Jejudonia soesokkakensis</name>
    <dbReference type="NCBI Taxonomy" id="1323432"/>
    <lineage>
        <taxon>Bacteria</taxon>
        <taxon>Pseudomonadati</taxon>
        <taxon>Bacteroidota</taxon>
        <taxon>Flavobacteriia</taxon>
        <taxon>Flavobacteriales</taxon>
        <taxon>Flavobacteriaceae</taxon>
        <taxon>Jejudonia</taxon>
    </lineage>
</organism>
<feature type="non-terminal residue" evidence="7">
    <location>
        <position position="981"/>
    </location>
</feature>
<feature type="domain" description="P/Homo B" evidence="6">
    <location>
        <begin position="547"/>
        <end position="698"/>
    </location>
</feature>
<evidence type="ECO:0000256" key="1">
    <source>
        <dbReference type="ARBA" id="ARBA00022670"/>
    </source>
</evidence>
<sequence>MKKITLNLLALLVSCCIWQVSAQTFPGADVSTVIIDNVVDGDCGETATNVNSAADASSLSGNIGTGVGDYTLDNVNLTVNHTWTDVDITLTSPMGTTLALVNGSGGTGTFTNVTFDDSAATTSSGASSTGGTFIPVGGTFASTFAGQPVSGNWTLNVAETFEGAGCGSLTDYSITFSEILPPPPAGASCASDDTMATLPVLIPAMMPGESISVTVTETQMGIIGEDTNQFEFVNAFFDTFQHDTANELVVTLTAPDGTTTVTLFANDGGADGLDLPQSFSIEDGGSDVNDWNDAASYNPPFEAEGGPFNGEIGGAFQGVEINGDWTLTITNGGNSGGSLNDFCLLFQDRGLVGTVPVISCPEAIPGMGPDGTLTVDNDPGQCGAVISFSDASAVDAEDGPLTVTRTDMTGLNSDDEFPVGTTVLTFEATDSDGNTVSCDFTVVVNDVDAPTVTCPDDITVGNDTGDCGAIVTVPAPVFMDNCPVDPADVTNDYNAGGADATDFYPLGTTTVTYSYTDSGANTITCSVDITVEDTEAPVIACEGAFTASPATVSVSPGAPIGPASSVDYTQTFDVSLDTTIEDLNVNLDINHTWTGDLEITLTSPMGTSVVIFDDGCRGDDLVMTLDDESPNVLAGNCVDVNPGQAFAEDNYQPTNPLAAFIGEPTMGTWTMFIDDQVGGDGGTVNTLGLVFSFDDSNPPTPFPVTLMADGTATIPAADLVVATDNCGPVTITAGGPAPTCASANPGPLDNGAGFLNVNIFANDFTVDPNTNFILRDMDVIFIAGNGVQFPSVDVTYYEDNAGIPGAQIGSETIVPTETERIPAPLGITAFDEIRYNLDVTDFTFANASTTDVATYWIGVTSVSTAGGNNGFFATNSLSVMGAFMQSSNDGGTTWTLTAAGPADGIYSFNGLCIDASADPTMVSFTCEDVGSNDVEITVVDDAGNVSTCTAVVEVTDDTAPELVCMDFTIELDDNGVATLDP</sequence>
<dbReference type="Gene3D" id="2.60.40.10">
    <property type="entry name" value="Immunoglobulins"/>
    <property type="match status" value="1"/>
</dbReference>
<dbReference type="Pfam" id="PF01483">
    <property type="entry name" value="P_proprotein"/>
    <property type="match status" value="2"/>
</dbReference>
<dbReference type="Pfam" id="PF02494">
    <property type="entry name" value="HYR"/>
    <property type="match status" value="2"/>
</dbReference>
<evidence type="ECO:0000256" key="2">
    <source>
        <dbReference type="ARBA" id="ARBA00022737"/>
    </source>
</evidence>
<dbReference type="Proteomes" id="UP001596415">
    <property type="component" value="Unassembled WGS sequence"/>
</dbReference>
<dbReference type="PANTHER" id="PTHR24273:SF32">
    <property type="entry name" value="HYALIN"/>
    <property type="match status" value="1"/>
</dbReference>
<dbReference type="PROSITE" id="PS51829">
    <property type="entry name" value="P_HOMO_B"/>
    <property type="match status" value="2"/>
</dbReference>
<feature type="domain" description="P/Homo B" evidence="6">
    <location>
        <begin position="180"/>
        <end position="357"/>
    </location>
</feature>